<accession>A0A1V0AAG3</accession>
<dbReference type="OrthoDB" id="3522933at2"/>
<dbReference type="Proteomes" id="UP000190797">
    <property type="component" value="Chromosome"/>
</dbReference>
<dbReference type="RefSeq" id="WP_080043522.1">
    <property type="nucleotide sequence ID" value="NZ_CP017717.1"/>
</dbReference>
<evidence type="ECO:0000313" key="2">
    <source>
        <dbReference type="Proteomes" id="UP000190797"/>
    </source>
</evidence>
<evidence type="ECO:0000313" key="1">
    <source>
        <dbReference type="EMBL" id="AQZ67214.1"/>
    </source>
</evidence>
<name>A0A1V0AAG3_9ACTN</name>
<sequence length="256" mass="26914">MHVNDVLVKKHLAAALLIAGATMVSGCGPGGTQAPVSAQEFLRSERNGSLDVSLLRVSESDYPAYDSPEALAAARPIVLAGVIDGWQQGPATETYAGGPLEYRVVLRIRITEPLKGVKKTRSLAGGIAYVAWDQGAVVRDDSVPADQWKPAKSVADFEKAMPSGTKILAYPRELPQEALTGAVRIPGAKLPGSAQLMLVPPQGLVLEDPVLAAQRSGGQTALVGGREPLSAGGNAWLQPRSMDELIARLKDHGISE</sequence>
<gene>
    <name evidence="1" type="ORF">BKM31_42340</name>
</gene>
<dbReference type="EMBL" id="CP017717">
    <property type="protein sequence ID" value="AQZ67214.1"/>
    <property type="molecule type" value="Genomic_DNA"/>
</dbReference>
<proteinExistence type="predicted"/>
<keyword evidence="2" id="KW-1185">Reference proteome</keyword>
<organism evidence="1 2">
    <name type="scientific">[Actinomadura] parvosata subsp. kistnae</name>
    <dbReference type="NCBI Taxonomy" id="1909395"/>
    <lineage>
        <taxon>Bacteria</taxon>
        <taxon>Bacillati</taxon>
        <taxon>Actinomycetota</taxon>
        <taxon>Actinomycetes</taxon>
        <taxon>Streptosporangiales</taxon>
        <taxon>Streptosporangiaceae</taxon>
        <taxon>Nonomuraea</taxon>
    </lineage>
</organism>
<protein>
    <submittedName>
        <fullName evidence="1">Uncharacterized protein</fullName>
    </submittedName>
</protein>
<reference evidence="2" key="1">
    <citation type="journal article" date="2017" name="Med. Chem. Commun.">
        <title>Nonomuraea sp. ATCC 55076 harbours the largest actinomycete chromosome to date and the kistamicin biosynthetic gene cluster.</title>
        <authorList>
            <person name="Nazari B."/>
            <person name="Forneris C.C."/>
            <person name="Gibson M.I."/>
            <person name="Moon K."/>
            <person name="Schramma K.R."/>
            <person name="Seyedsayamdost M.R."/>
        </authorList>
    </citation>
    <scope>NUCLEOTIDE SEQUENCE [LARGE SCALE GENOMIC DNA]</scope>
    <source>
        <strain evidence="2">ATCC 55076</strain>
    </source>
</reference>
<dbReference type="KEGG" id="noa:BKM31_42340"/>
<dbReference type="AlphaFoldDB" id="A0A1V0AAG3"/>